<protein>
    <submittedName>
        <fullName evidence="1">Uncharacterized protein</fullName>
    </submittedName>
</protein>
<sequence length="471" mass="52041">MPDAAIEATTRLDSAFPNHPHFPEKLSLNKAFSNAITASGRTTWTTSPLGAECCEFPAFQEEMVTEVAWDRPTEVVLTDDPLLDDRCRSLFADGDEHHIPILFLTWAYVLSARWAELMPGALGPTYDKSNAAPFLGDIDDRPSLGQTEASVVDIGDGNGWEASILNDKGKILYSPWSTTIVLATTSLQNEAALVSALLIPLAKFDGRRINLSLPRSQTDQILLLPPWGEKTQQLDRLLTFGSNPGGIKALLGSIFFEPGIDCNTCGPWLQGSFAFIDSDEANPGPDFLWIDARAGWADECCVLFLAHGPSHTTAPLFPFPPFGHTAKEDADLEAHRLGYSGFEWDCEDGRRVVQAGSDKALIRFKICPDPAEQEVGRNIEVDYSRLDEEEDDNDEEDETSEMVTRNIFEWLRGDAGFPVAERAIRQHPWIDNLESYDEEENVQGVDVRSVPGDNPLRGWMLGVATARCNSL</sequence>
<organism evidence="1 2">
    <name type="scientific">Plectosphaerella plurivora</name>
    <dbReference type="NCBI Taxonomy" id="936078"/>
    <lineage>
        <taxon>Eukaryota</taxon>
        <taxon>Fungi</taxon>
        <taxon>Dikarya</taxon>
        <taxon>Ascomycota</taxon>
        <taxon>Pezizomycotina</taxon>
        <taxon>Sordariomycetes</taxon>
        <taxon>Hypocreomycetidae</taxon>
        <taxon>Glomerellales</taxon>
        <taxon>Plectosphaerellaceae</taxon>
        <taxon>Plectosphaerella</taxon>
    </lineage>
</organism>
<dbReference type="Proteomes" id="UP000770015">
    <property type="component" value="Unassembled WGS sequence"/>
</dbReference>
<evidence type="ECO:0000313" key="2">
    <source>
        <dbReference type="Proteomes" id="UP000770015"/>
    </source>
</evidence>
<dbReference type="OrthoDB" id="3549294at2759"/>
<accession>A0A9P9A7X5</accession>
<evidence type="ECO:0000313" key="1">
    <source>
        <dbReference type="EMBL" id="KAH6677947.1"/>
    </source>
</evidence>
<dbReference type="AlphaFoldDB" id="A0A9P9A7X5"/>
<gene>
    <name evidence="1" type="ORF">F5X68DRAFT_245792</name>
</gene>
<dbReference type="EMBL" id="JAGSXJ010000022">
    <property type="protein sequence ID" value="KAH6677947.1"/>
    <property type="molecule type" value="Genomic_DNA"/>
</dbReference>
<proteinExistence type="predicted"/>
<reference evidence="1" key="1">
    <citation type="journal article" date="2021" name="Nat. Commun.">
        <title>Genetic determinants of endophytism in the Arabidopsis root mycobiome.</title>
        <authorList>
            <person name="Mesny F."/>
            <person name="Miyauchi S."/>
            <person name="Thiergart T."/>
            <person name="Pickel B."/>
            <person name="Atanasova L."/>
            <person name="Karlsson M."/>
            <person name="Huettel B."/>
            <person name="Barry K.W."/>
            <person name="Haridas S."/>
            <person name="Chen C."/>
            <person name="Bauer D."/>
            <person name="Andreopoulos W."/>
            <person name="Pangilinan J."/>
            <person name="LaButti K."/>
            <person name="Riley R."/>
            <person name="Lipzen A."/>
            <person name="Clum A."/>
            <person name="Drula E."/>
            <person name="Henrissat B."/>
            <person name="Kohler A."/>
            <person name="Grigoriev I.V."/>
            <person name="Martin F.M."/>
            <person name="Hacquard S."/>
        </authorList>
    </citation>
    <scope>NUCLEOTIDE SEQUENCE</scope>
    <source>
        <strain evidence="1">MPI-SDFR-AT-0117</strain>
    </source>
</reference>
<name>A0A9P9A7X5_9PEZI</name>
<comment type="caution">
    <text evidence="1">The sequence shown here is derived from an EMBL/GenBank/DDBJ whole genome shotgun (WGS) entry which is preliminary data.</text>
</comment>
<keyword evidence="2" id="KW-1185">Reference proteome</keyword>